<evidence type="ECO:0000313" key="1">
    <source>
        <dbReference type="EMBL" id="PWN52156.1"/>
    </source>
</evidence>
<dbReference type="Proteomes" id="UP000245626">
    <property type="component" value="Unassembled WGS sequence"/>
</dbReference>
<proteinExistence type="predicted"/>
<protein>
    <submittedName>
        <fullName evidence="1">Uncharacterized protein</fullName>
    </submittedName>
</protein>
<accession>A0ACD0P2D8</accession>
<gene>
    <name evidence="1" type="ORF">IE53DRAFT_361007</name>
</gene>
<evidence type="ECO:0000313" key="2">
    <source>
        <dbReference type="Proteomes" id="UP000245626"/>
    </source>
</evidence>
<name>A0ACD0P2D8_9BASI</name>
<dbReference type="EMBL" id="KZ819793">
    <property type="protein sequence ID" value="PWN52156.1"/>
    <property type="molecule type" value="Genomic_DNA"/>
</dbReference>
<reference evidence="1 2" key="1">
    <citation type="journal article" date="2018" name="Mol. Biol. Evol.">
        <title>Broad Genomic Sampling Reveals a Smut Pathogenic Ancestry of the Fungal Clade Ustilaginomycotina.</title>
        <authorList>
            <person name="Kijpornyongpan T."/>
            <person name="Mondo S.J."/>
            <person name="Barry K."/>
            <person name="Sandor L."/>
            <person name="Lee J."/>
            <person name="Lipzen A."/>
            <person name="Pangilinan J."/>
            <person name="LaButti K."/>
            <person name="Hainaut M."/>
            <person name="Henrissat B."/>
            <person name="Grigoriev I.V."/>
            <person name="Spatafora J.W."/>
            <person name="Aime M.C."/>
        </authorList>
    </citation>
    <scope>NUCLEOTIDE SEQUENCE [LARGE SCALE GENOMIC DNA]</scope>
    <source>
        <strain evidence="1 2">SA 807</strain>
    </source>
</reference>
<organism evidence="1 2">
    <name type="scientific">Violaceomyces palustris</name>
    <dbReference type="NCBI Taxonomy" id="1673888"/>
    <lineage>
        <taxon>Eukaryota</taxon>
        <taxon>Fungi</taxon>
        <taxon>Dikarya</taxon>
        <taxon>Basidiomycota</taxon>
        <taxon>Ustilaginomycotina</taxon>
        <taxon>Ustilaginomycetes</taxon>
        <taxon>Violaceomycetales</taxon>
        <taxon>Violaceomycetaceae</taxon>
        <taxon>Violaceomyces</taxon>
    </lineage>
</organism>
<sequence length="714" mass="76135">MPSSSLAGTHSYSLHPSNPPSIHHSPSTHNSPLAIHSLSPSTSSSHHTHSPSPFSSLSLKLKPSSSVGPFRLGLPLWHTLDYLRSNSNLFPQVHIKYDASSPLHSPIVLSILPNLNLVFHGTTQRLVIITLDDLDLPSQPGPSLSDPSHRPINLIYNNRLIRSPGVDLTRSSLHQLLGPTYPGWIQPRLDGLSSVQQVERNPATQENEFVLGYPGVAFCFRMPVGDLKSSESKEAGVGKHQRVATIHVFRGTDPREPEEVVPSFNPPKSSPSLKPVPSPSAKGKNSYSSSPVIDRDDQGSVRNLALEEDAINIRAPCCTEALIEPGEKVVLNFGRSSSSRTSSPMPPAEAGPGAVAGSSAPSPPSQSSRIVELLIGVTTPQDALCDLGEPQRVFYKEDERMRIHGGETGAFGSGGGREACDFRDRDEPDSEWNEDGGGAGSEETIGSPFFFNYFDLGIDLLFSTSSSSPTFSIDRMVGQARLEKVVLHTNVAGDGLFQRYNRCPWKIVGPSRRSTTPSPDSAGQSKRKGSKSSAKVTAGAMTKIFSFSDVFEDSSIPLPDPSNQGGSRSSGHRSRDRNQLGGSEGMDLDRGTSFELGGAPQGSAATTTTVADRGSWSSPRRDLSTHSSLPPSATQSPSLRPTVSPSPSTSARAGPTEGSENRPSDSRVQVRETTDDGGGGGGKLKLDVSTKLIGRPGLVLEVSRFNNVVGVVVF</sequence>
<keyword evidence="2" id="KW-1185">Reference proteome</keyword>